<dbReference type="Proteomes" id="UP001530315">
    <property type="component" value="Unassembled WGS sequence"/>
</dbReference>
<dbReference type="AlphaFoldDB" id="A0ABD3QZP8"/>
<name>A0ABD3QZP8_9STRA</name>
<evidence type="ECO:0000313" key="2">
    <source>
        <dbReference type="Proteomes" id="UP001530315"/>
    </source>
</evidence>
<accession>A0ABD3QZP8</accession>
<gene>
    <name evidence="1" type="ORF">ACHAW5_003822</name>
</gene>
<proteinExistence type="predicted"/>
<comment type="caution">
    <text evidence="1">The sequence shown here is derived from an EMBL/GenBank/DDBJ whole genome shotgun (WGS) entry which is preliminary data.</text>
</comment>
<reference evidence="1 2" key="1">
    <citation type="submission" date="2024-10" db="EMBL/GenBank/DDBJ databases">
        <title>Updated reference genomes for cyclostephanoid diatoms.</title>
        <authorList>
            <person name="Roberts W.R."/>
            <person name="Alverson A.J."/>
        </authorList>
    </citation>
    <scope>NUCLEOTIDE SEQUENCE [LARGE SCALE GENOMIC DNA]</scope>
    <source>
        <strain evidence="1 2">AJA276-08</strain>
    </source>
</reference>
<protein>
    <recommendedName>
        <fullName evidence="3">RNase H type-1 domain-containing protein</fullName>
    </recommendedName>
</protein>
<sequence length="246" mass="28209">MVSQEKWDKMKRLIDELGEMVTRGPLPLQRMLEIRGFLMYVVRTYTWMNPYIKGMHNTIDSWREGRAEDGFKMTAKERRSIQALLAEAMGLPCRRAEGDGEEWATVVSPGTEEGVVLETVLPKERFLRDLEYLRELTSTTTPPKQLYWAAHESAFYVIGDASGKAKGSALVEQYGVDYESGAWNLEWRLKSSNCREVENLTDRLERLVQEGALQNHEVFLITDNSAFKGAYYKGHSPSRELSDIVF</sequence>
<evidence type="ECO:0000313" key="1">
    <source>
        <dbReference type="EMBL" id="KAL3805742.1"/>
    </source>
</evidence>
<evidence type="ECO:0008006" key="3">
    <source>
        <dbReference type="Google" id="ProtNLM"/>
    </source>
</evidence>
<keyword evidence="2" id="KW-1185">Reference proteome</keyword>
<organism evidence="1 2">
    <name type="scientific">Stephanodiscus triporus</name>
    <dbReference type="NCBI Taxonomy" id="2934178"/>
    <lineage>
        <taxon>Eukaryota</taxon>
        <taxon>Sar</taxon>
        <taxon>Stramenopiles</taxon>
        <taxon>Ochrophyta</taxon>
        <taxon>Bacillariophyta</taxon>
        <taxon>Coscinodiscophyceae</taxon>
        <taxon>Thalassiosirophycidae</taxon>
        <taxon>Stephanodiscales</taxon>
        <taxon>Stephanodiscaceae</taxon>
        <taxon>Stephanodiscus</taxon>
    </lineage>
</organism>
<dbReference type="EMBL" id="JALLAZ020000019">
    <property type="protein sequence ID" value="KAL3805742.1"/>
    <property type="molecule type" value="Genomic_DNA"/>
</dbReference>